<dbReference type="Proteomes" id="UP000542342">
    <property type="component" value="Unassembled WGS sequence"/>
</dbReference>
<organism evidence="3 4">
    <name type="scientific">Thermogemmata fonticola</name>
    <dbReference type="NCBI Taxonomy" id="2755323"/>
    <lineage>
        <taxon>Bacteria</taxon>
        <taxon>Pseudomonadati</taxon>
        <taxon>Planctomycetota</taxon>
        <taxon>Planctomycetia</taxon>
        <taxon>Gemmatales</taxon>
        <taxon>Gemmataceae</taxon>
        <taxon>Thermogemmata</taxon>
    </lineage>
</organism>
<evidence type="ECO:0008006" key="5">
    <source>
        <dbReference type="Google" id="ProtNLM"/>
    </source>
</evidence>
<dbReference type="PANTHER" id="PTHR43584">
    <property type="entry name" value="NUCLEOTIDYL TRANSFERASE"/>
    <property type="match status" value="1"/>
</dbReference>
<gene>
    <name evidence="3" type="ORF">H0921_04035</name>
</gene>
<evidence type="ECO:0000313" key="4">
    <source>
        <dbReference type="Proteomes" id="UP000542342"/>
    </source>
</evidence>
<keyword evidence="2" id="KW-0012">Acyltransferase</keyword>
<dbReference type="NCBIfam" id="TIGR03991">
    <property type="entry name" value="alt_bact_glmU"/>
    <property type="match status" value="1"/>
</dbReference>
<dbReference type="SUPFAM" id="SSF51161">
    <property type="entry name" value="Trimeric LpxA-like enzymes"/>
    <property type="match status" value="1"/>
</dbReference>
<sequence length="432" mass="47346">MRVCLVEDERVAALEPLVATRPVGHLVCGITTLAAKQQRYLSATEVGYWCRSHVAEWLRSQGCAEAINDAQWLQRAPTLLVNGRWLPPGGHVRIKTEGGPFVAWLGDEWTYAWLEPEQLAAWLEEGSFASPQWWRQWPAQTATGRIITYLWELLDCNGAEIARDIAEGDYGHWWPEASRHVTVLGPSEWLYVHPTAEIEPQVVIDTRPGPVVLEAGVCVQAFSRIEGPCAIGAGSILYGAKIRGGTTIGPHCRIGGEVENSIVIGYTNKYHEGFLGHSYVGAWVNLAAGTHTSDLRCDYAPVTVPLQGKEICTDRRKVGAFIGDHAKTGLGVLLDAGTVVGPFAQVLPMSSFAPRFIPAFHRASEAGLKMLRNVDRLLATARIVMQRRGFTLTAEGEHLYRSLASYVFETAEAPTTNGPSETPTVIPMRKSA</sequence>
<dbReference type="GO" id="GO:0016779">
    <property type="term" value="F:nucleotidyltransferase activity"/>
    <property type="evidence" value="ECO:0007669"/>
    <property type="project" value="UniProtKB-ARBA"/>
</dbReference>
<comment type="caution">
    <text evidence="3">The sequence shown here is derived from an EMBL/GenBank/DDBJ whole genome shotgun (WGS) entry which is preliminary data.</text>
</comment>
<dbReference type="PANTHER" id="PTHR43584:SF9">
    <property type="entry name" value="TRANSFERASE HEXAPEPTIDE REPEAT CONTAINING PROTEIN"/>
    <property type="match status" value="1"/>
</dbReference>
<accession>A0A7V8VC57</accession>
<dbReference type="EMBL" id="JACEFB010000002">
    <property type="protein sequence ID" value="MBA2225329.1"/>
    <property type="molecule type" value="Genomic_DNA"/>
</dbReference>
<keyword evidence="1" id="KW-0808">Transferase</keyword>
<proteinExistence type="predicted"/>
<evidence type="ECO:0000256" key="1">
    <source>
        <dbReference type="ARBA" id="ARBA00022679"/>
    </source>
</evidence>
<dbReference type="Gene3D" id="2.160.10.10">
    <property type="entry name" value="Hexapeptide repeat proteins"/>
    <property type="match status" value="1"/>
</dbReference>
<evidence type="ECO:0000313" key="3">
    <source>
        <dbReference type="EMBL" id="MBA2225329.1"/>
    </source>
</evidence>
<dbReference type="InterPro" id="IPR023917">
    <property type="entry name" value="Bifunctiontional_GlmU_bac-type"/>
</dbReference>
<dbReference type="InterPro" id="IPR011004">
    <property type="entry name" value="Trimer_LpxA-like_sf"/>
</dbReference>
<evidence type="ECO:0000256" key="2">
    <source>
        <dbReference type="ARBA" id="ARBA00023315"/>
    </source>
</evidence>
<reference evidence="3 4" key="1">
    <citation type="submission" date="2020-07" db="EMBL/GenBank/DDBJ databases">
        <title>Thermogemmata thermophila gen. nov., sp. nov., a novel moderate thermophilic planctomycete from a Kamchatka hot spring.</title>
        <authorList>
            <person name="Elcheninov A.G."/>
            <person name="Podosokorskaya O.A."/>
            <person name="Kovaleva O.L."/>
            <person name="Novikov A."/>
            <person name="Bonch-Osmolovskaya E.A."/>
            <person name="Toshchakov S.V."/>
            <person name="Kublanov I.V."/>
        </authorList>
    </citation>
    <scope>NUCLEOTIDE SEQUENCE [LARGE SCALE GENOMIC DNA]</scope>
    <source>
        <strain evidence="3 4">2918</strain>
    </source>
</reference>
<dbReference type="RefSeq" id="WP_194536760.1">
    <property type="nucleotide sequence ID" value="NZ_JACEFB010000002.1"/>
</dbReference>
<name>A0A7V8VC57_9BACT</name>
<dbReference type="Pfam" id="PF13562">
    <property type="entry name" value="NTP_transf_4"/>
    <property type="match status" value="1"/>
</dbReference>
<dbReference type="InterPro" id="IPR050065">
    <property type="entry name" value="GlmU-like"/>
</dbReference>
<dbReference type="AlphaFoldDB" id="A0A7V8VC57"/>
<protein>
    <recommendedName>
        <fullName evidence="5">Glucose-1-phosphate thymidylyltransferase</fullName>
    </recommendedName>
</protein>
<dbReference type="GO" id="GO:0016746">
    <property type="term" value="F:acyltransferase activity"/>
    <property type="evidence" value="ECO:0007669"/>
    <property type="project" value="UniProtKB-KW"/>
</dbReference>
<keyword evidence="4" id="KW-1185">Reference proteome</keyword>